<accession>A0A517PTF3</accession>
<evidence type="ECO:0000313" key="3">
    <source>
        <dbReference type="Proteomes" id="UP000320421"/>
    </source>
</evidence>
<gene>
    <name evidence="2" type="ORF">HG66A1_44620</name>
</gene>
<reference evidence="2 3" key="1">
    <citation type="submission" date="2019-02" db="EMBL/GenBank/DDBJ databases">
        <title>Deep-cultivation of Planctomycetes and their phenomic and genomic characterization uncovers novel biology.</title>
        <authorList>
            <person name="Wiegand S."/>
            <person name="Jogler M."/>
            <person name="Boedeker C."/>
            <person name="Pinto D."/>
            <person name="Vollmers J."/>
            <person name="Rivas-Marin E."/>
            <person name="Kohn T."/>
            <person name="Peeters S.H."/>
            <person name="Heuer A."/>
            <person name="Rast P."/>
            <person name="Oberbeckmann S."/>
            <person name="Bunk B."/>
            <person name="Jeske O."/>
            <person name="Meyerdierks A."/>
            <person name="Storesund J.E."/>
            <person name="Kallscheuer N."/>
            <person name="Luecker S."/>
            <person name="Lage O.M."/>
            <person name="Pohl T."/>
            <person name="Merkel B.J."/>
            <person name="Hornburger P."/>
            <person name="Mueller R.-W."/>
            <person name="Bruemmer F."/>
            <person name="Labrenz M."/>
            <person name="Spormann A.M."/>
            <person name="Op den Camp H."/>
            <person name="Overmann J."/>
            <person name="Amann R."/>
            <person name="Jetten M.S.M."/>
            <person name="Mascher T."/>
            <person name="Medema M.H."/>
            <person name="Devos D.P."/>
            <person name="Kaster A.-K."/>
            <person name="Ovreas L."/>
            <person name="Rohde M."/>
            <person name="Galperin M.Y."/>
            <person name="Jogler C."/>
        </authorList>
    </citation>
    <scope>NUCLEOTIDE SEQUENCE [LARGE SCALE GENOMIC DNA]</scope>
    <source>
        <strain evidence="2 3">HG66A1</strain>
    </source>
</reference>
<sequence>MISFSIPSVEKIQMANKKQQKKKDREKRVAKKKHLESVKKKAQEKTSEESKQPVPARTKIMQSAVPKGDQGAKGNQKNTFMHRRTGG</sequence>
<feature type="compositionally biased region" description="Basic and acidic residues" evidence="1">
    <location>
        <begin position="35"/>
        <end position="51"/>
    </location>
</feature>
<dbReference type="EMBL" id="CP036266">
    <property type="protein sequence ID" value="QDT22654.1"/>
    <property type="molecule type" value="Genomic_DNA"/>
</dbReference>
<keyword evidence="3" id="KW-1185">Reference proteome</keyword>
<dbReference type="Proteomes" id="UP000320421">
    <property type="component" value="Chromosome"/>
</dbReference>
<evidence type="ECO:0000313" key="2">
    <source>
        <dbReference type="EMBL" id="QDT22654.1"/>
    </source>
</evidence>
<organism evidence="2 3">
    <name type="scientific">Gimesia chilikensis</name>
    <dbReference type="NCBI Taxonomy" id="2605989"/>
    <lineage>
        <taxon>Bacteria</taxon>
        <taxon>Pseudomonadati</taxon>
        <taxon>Planctomycetota</taxon>
        <taxon>Planctomycetia</taxon>
        <taxon>Planctomycetales</taxon>
        <taxon>Planctomycetaceae</taxon>
        <taxon>Gimesia</taxon>
    </lineage>
</organism>
<name>A0A517PTF3_9PLAN</name>
<proteinExistence type="predicted"/>
<feature type="region of interest" description="Disordered" evidence="1">
    <location>
        <begin position="1"/>
        <end position="87"/>
    </location>
</feature>
<protein>
    <submittedName>
        <fullName evidence="2">Uncharacterized protein</fullName>
    </submittedName>
</protein>
<feature type="compositionally biased region" description="Basic residues" evidence="1">
    <location>
        <begin position="18"/>
        <end position="34"/>
    </location>
</feature>
<evidence type="ECO:0000256" key="1">
    <source>
        <dbReference type="SAM" id="MobiDB-lite"/>
    </source>
</evidence>
<dbReference type="AlphaFoldDB" id="A0A517PTF3"/>